<sequence length="373" mass="41668">MGASSEDEAQLLIQQAERSGDTTTLTRLHLEGHPGAGRTLLTEGRLQAQEAINSEPPAASASSHMVCVTERGEGAQGMCGICSRDFFLTELLGVRTCPRLLCIDCTLHLPCPECGRKHEIRDPGPHLKDLGKDRLHIIVSRRSPDANASQKLLVLFDLSGVLCWSPRDGKKLEQAASRPVERPKGKNEKTSWLYFRPGLQELLTFLERQFDHALLEFGIYSTRIFANAGVDLRLILSHCLREVDEEELSAQSRKEARDKTPDDSDDVFHKVRYRSRGRERFLWFFTQEDCEADPGNSAIYPNTGDRSYVFSTDVAAKAGRTSDALLYVAGNQRKFTLLKQEQLGPGVGPYFCLLRFGFPYNPLKTKKGPPSDS</sequence>
<accession>A0A812QWW8</accession>
<evidence type="ECO:0000313" key="2">
    <source>
        <dbReference type="Proteomes" id="UP000604046"/>
    </source>
</evidence>
<evidence type="ECO:0000313" key="1">
    <source>
        <dbReference type="EMBL" id="CAE7407403.1"/>
    </source>
</evidence>
<dbReference type="Proteomes" id="UP000604046">
    <property type="component" value="Unassembled WGS sequence"/>
</dbReference>
<reference evidence="1" key="1">
    <citation type="submission" date="2021-02" db="EMBL/GenBank/DDBJ databases">
        <authorList>
            <person name="Dougan E. K."/>
            <person name="Rhodes N."/>
            <person name="Thang M."/>
            <person name="Chan C."/>
        </authorList>
    </citation>
    <scope>NUCLEOTIDE SEQUENCE</scope>
</reference>
<dbReference type="AlphaFoldDB" id="A0A812QWW8"/>
<name>A0A812QWW8_9DINO</name>
<dbReference type="OrthoDB" id="10458977at2759"/>
<keyword evidence="2" id="KW-1185">Reference proteome</keyword>
<gene>
    <name evidence="1" type="ORF">SNAT2548_LOCUS22163</name>
</gene>
<protein>
    <submittedName>
        <fullName evidence="1">Uncharacterized protein</fullName>
    </submittedName>
</protein>
<organism evidence="1 2">
    <name type="scientific">Symbiodinium natans</name>
    <dbReference type="NCBI Taxonomy" id="878477"/>
    <lineage>
        <taxon>Eukaryota</taxon>
        <taxon>Sar</taxon>
        <taxon>Alveolata</taxon>
        <taxon>Dinophyceae</taxon>
        <taxon>Suessiales</taxon>
        <taxon>Symbiodiniaceae</taxon>
        <taxon>Symbiodinium</taxon>
    </lineage>
</organism>
<proteinExistence type="predicted"/>
<comment type="caution">
    <text evidence="1">The sequence shown here is derived from an EMBL/GenBank/DDBJ whole genome shotgun (WGS) entry which is preliminary data.</text>
</comment>
<dbReference type="EMBL" id="CAJNDS010002277">
    <property type="protein sequence ID" value="CAE7407403.1"/>
    <property type="molecule type" value="Genomic_DNA"/>
</dbReference>